<comment type="caution">
    <text evidence="2">The sequence shown here is derived from an EMBL/GenBank/DDBJ whole genome shotgun (WGS) entry which is preliminary data.</text>
</comment>
<dbReference type="AlphaFoldDB" id="A0A7W7VME8"/>
<evidence type="ECO:0000313" key="3">
    <source>
        <dbReference type="Proteomes" id="UP000552644"/>
    </source>
</evidence>
<protein>
    <submittedName>
        <fullName evidence="2">Uncharacterized protein</fullName>
    </submittedName>
</protein>
<proteinExistence type="predicted"/>
<dbReference type="EMBL" id="JACHJP010000002">
    <property type="protein sequence ID" value="MBB4915553.1"/>
    <property type="molecule type" value="Genomic_DNA"/>
</dbReference>
<reference evidence="2 3" key="1">
    <citation type="submission" date="2020-08" db="EMBL/GenBank/DDBJ databases">
        <title>Genomic Encyclopedia of Type Strains, Phase III (KMG-III): the genomes of soil and plant-associated and newly described type strains.</title>
        <authorList>
            <person name="Whitman W."/>
        </authorList>
    </citation>
    <scope>NUCLEOTIDE SEQUENCE [LARGE SCALE GENOMIC DNA]</scope>
    <source>
        <strain evidence="2 3">CECT 8840</strain>
    </source>
</reference>
<accession>A0A7W7VME8</accession>
<evidence type="ECO:0000256" key="1">
    <source>
        <dbReference type="SAM" id="MobiDB-lite"/>
    </source>
</evidence>
<dbReference type="Proteomes" id="UP000552644">
    <property type="component" value="Unassembled WGS sequence"/>
</dbReference>
<name>A0A7W7VME8_9ACTN</name>
<keyword evidence="3" id="KW-1185">Reference proteome</keyword>
<evidence type="ECO:0000313" key="2">
    <source>
        <dbReference type="EMBL" id="MBB4915553.1"/>
    </source>
</evidence>
<gene>
    <name evidence="2" type="ORF">FHS44_002638</name>
</gene>
<organism evidence="2 3">
    <name type="scientific">Streptosporangium saharense</name>
    <dbReference type="NCBI Taxonomy" id="1706840"/>
    <lineage>
        <taxon>Bacteria</taxon>
        <taxon>Bacillati</taxon>
        <taxon>Actinomycetota</taxon>
        <taxon>Actinomycetes</taxon>
        <taxon>Streptosporangiales</taxon>
        <taxon>Streptosporangiaceae</taxon>
        <taxon>Streptosporangium</taxon>
    </lineage>
</organism>
<dbReference type="RefSeq" id="WP_184714201.1">
    <property type="nucleotide sequence ID" value="NZ_JACHJP010000002.1"/>
</dbReference>
<feature type="region of interest" description="Disordered" evidence="1">
    <location>
        <begin position="52"/>
        <end position="75"/>
    </location>
</feature>
<sequence>MSDVTDGSLSDTEFQTFLALLRRFVEHDLDQFELWRFETMYGSVHVNMSRAPLPGVAPDSYRRMSPPPQARATDS</sequence>